<evidence type="ECO:0000313" key="2">
    <source>
        <dbReference type="Proteomes" id="UP000632535"/>
    </source>
</evidence>
<sequence length="231" mass="25046">MSPEVADLLWLGHEDVSGLWEISWGPEDDGPGGPRRVDVIVSVLRSGLIELAAGPSSSDFDTAPRLGPEARALLRDPRCWQGPDPGDDIGAHVVRFATTDAGFAAFRTATGWDRRARARREHASMPSPSDPAGTPVWENYVVAQLTQASLSLVPRDAAALGVEVDDVDVTVVCQARNESPGVVEGLDEIVQELSMLLGEHVRVGSRVERRDAPTITPHDRTLWTFAAREDR</sequence>
<evidence type="ECO:0000313" key="1">
    <source>
        <dbReference type="EMBL" id="GGI12215.1"/>
    </source>
</evidence>
<comment type="caution">
    <text evidence="1">The sequence shown here is derived from an EMBL/GenBank/DDBJ whole genome shotgun (WGS) entry which is preliminary data.</text>
</comment>
<organism evidence="1 2">
    <name type="scientific">Isoptericola cucumis</name>
    <dbReference type="NCBI Taxonomy" id="1776856"/>
    <lineage>
        <taxon>Bacteria</taxon>
        <taxon>Bacillati</taxon>
        <taxon>Actinomycetota</taxon>
        <taxon>Actinomycetes</taxon>
        <taxon>Micrococcales</taxon>
        <taxon>Promicromonosporaceae</taxon>
        <taxon>Isoptericola</taxon>
    </lineage>
</organism>
<gene>
    <name evidence="1" type="ORF">GCM10007368_40050</name>
</gene>
<keyword evidence="2" id="KW-1185">Reference proteome</keyword>
<protein>
    <submittedName>
        <fullName evidence="1">Uncharacterized protein</fullName>
    </submittedName>
</protein>
<dbReference type="EMBL" id="BMDG01000021">
    <property type="protein sequence ID" value="GGI12215.1"/>
    <property type="molecule type" value="Genomic_DNA"/>
</dbReference>
<dbReference type="Proteomes" id="UP000632535">
    <property type="component" value="Unassembled WGS sequence"/>
</dbReference>
<dbReference type="RefSeq" id="WP_188525521.1">
    <property type="nucleotide sequence ID" value="NZ_BMDG01000021.1"/>
</dbReference>
<accession>A0ABQ2BF01</accession>
<reference evidence="2" key="1">
    <citation type="journal article" date="2019" name="Int. J. Syst. Evol. Microbiol.">
        <title>The Global Catalogue of Microorganisms (GCM) 10K type strain sequencing project: providing services to taxonomists for standard genome sequencing and annotation.</title>
        <authorList>
            <consortium name="The Broad Institute Genomics Platform"/>
            <consortium name="The Broad Institute Genome Sequencing Center for Infectious Disease"/>
            <person name="Wu L."/>
            <person name="Ma J."/>
        </authorList>
    </citation>
    <scope>NUCLEOTIDE SEQUENCE [LARGE SCALE GENOMIC DNA]</scope>
    <source>
        <strain evidence="2">CCM 8653</strain>
    </source>
</reference>
<proteinExistence type="predicted"/>
<name>A0ABQ2BF01_9MICO</name>